<dbReference type="EMBL" id="JABAIA010000003">
    <property type="protein sequence ID" value="NLR67499.1"/>
    <property type="molecule type" value="Genomic_DNA"/>
</dbReference>
<gene>
    <name evidence="1" type="ORF">HGH92_24555</name>
</gene>
<evidence type="ECO:0000313" key="1">
    <source>
        <dbReference type="EMBL" id="NLR67499.1"/>
    </source>
</evidence>
<dbReference type="PROSITE" id="PS51257">
    <property type="entry name" value="PROKAR_LIPOPROTEIN"/>
    <property type="match status" value="1"/>
</dbReference>
<dbReference type="Proteomes" id="UP000570474">
    <property type="component" value="Unassembled WGS sequence"/>
</dbReference>
<protein>
    <submittedName>
        <fullName evidence="1">Uncharacterized protein</fullName>
    </submittedName>
</protein>
<keyword evidence="2" id="KW-1185">Reference proteome</keyword>
<comment type="caution">
    <text evidence="1">The sequence shown here is derived from an EMBL/GenBank/DDBJ whole genome shotgun (WGS) entry which is preliminary data.</text>
</comment>
<dbReference type="AlphaFoldDB" id="A0A847RKF5"/>
<organism evidence="1 2">
    <name type="scientific">Chitinophaga varians</name>
    <dbReference type="NCBI Taxonomy" id="2202339"/>
    <lineage>
        <taxon>Bacteria</taxon>
        <taxon>Pseudomonadati</taxon>
        <taxon>Bacteroidota</taxon>
        <taxon>Chitinophagia</taxon>
        <taxon>Chitinophagales</taxon>
        <taxon>Chitinophagaceae</taxon>
        <taxon>Chitinophaga</taxon>
    </lineage>
</organism>
<reference evidence="1 2" key="1">
    <citation type="submission" date="2020-04" db="EMBL/GenBank/DDBJ databases">
        <authorList>
            <person name="Yin C."/>
        </authorList>
    </citation>
    <scope>NUCLEOTIDE SEQUENCE [LARGE SCALE GENOMIC DNA]</scope>
    <source>
        <strain evidence="1 2">Ae27</strain>
    </source>
</reference>
<name>A0A847RKF5_9BACT</name>
<proteinExistence type="predicted"/>
<sequence length="126" mass="14689">MKILMFIPLLSFLLSCNQEEPKFVRKQINNKDITIKWYYYSYISNNSPDFVVVEKNGHKKEIFKATWTILNVSLDNHNVILRVLGPSKSMVFTKQIDEEVFGYKITLDTTGSSNEIRLIPDGIKER</sequence>
<accession>A0A847RKF5</accession>
<dbReference type="RefSeq" id="WP_168873458.1">
    <property type="nucleotide sequence ID" value="NZ_JABAIA010000003.1"/>
</dbReference>
<evidence type="ECO:0000313" key="2">
    <source>
        <dbReference type="Proteomes" id="UP000570474"/>
    </source>
</evidence>